<dbReference type="AlphaFoldDB" id="A0A5R8Q8G8"/>
<dbReference type="Pfam" id="PF04233">
    <property type="entry name" value="Phage_Mu_F"/>
    <property type="match status" value="1"/>
</dbReference>
<name>A0A5R8Q8G8_9FIRM</name>
<dbReference type="NCBIfam" id="TIGR01641">
    <property type="entry name" value="phageSPP1_gp7"/>
    <property type="match status" value="1"/>
</dbReference>
<keyword evidence="3" id="KW-1185">Reference proteome</keyword>
<sequence>MTHKQKSTLNRKKRRTVLMSMWTKTKTKRYWQQRTLELEQINNKKAQATNKKNNAELELLHDDITKEIESFYSRYSTENGITKAEAYKQLSDKEMEMFNLSLEEFKALSLRENFATEAAYLRQKQILDRISIKIRITRLDMLRTQVSLKLVKRYGNIERNIEAMLRETYKDSYYWNIYGFHQTYGKMFQYAKLTDEMLDSVMQTKAFGKNYSTRIWGDDHAGRLTKKINSALNNIMAGGKNVDAMAGELSKAFNTSKSNAKRLLITETTLFADEAAQNAYKEFSVEEYENLATLDSKTSQKCRDMDNSVFPVSKREVGVNAPPFHGYCRTVTLPVVKPLVDLPEMRVMKMPGSRAKNIRSMSYNDWLKGQSIA</sequence>
<dbReference type="EMBL" id="VBWP01000012">
    <property type="protein sequence ID" value="TLG71382.1"/>
    <property type="molecule type" value="Genomic_DNA"/>
</dbReference>
<dbReference type="Proteomes" id="UP000306912">
    <property type="component" value="Unassembled WGS sequence"/>
</dbReference>
<evidence type="ECO:0000259" key="1">
    <source>
        <dbReference type="Pfam" id="PF04233"/>
    </source>
</evidence>
<dbReference type="InterPro" id="IPR006528">
    <property type="entry name" value="Phage_head_morphogenesis_dom"/>
</dbReference>
<dbReference type="OrthoDB" id="9765386at2"/>
<accession>A0A5R8Q8G8</accession>
<protein>
    <recommendedName>
        <fullName evidence="1">Phage head morphogenesis domain-containing protein</fullName>
    </recommendedName>
</protein>
<feature type="domain" description="Phage head morphogenesis" evidence="1">
    <location>
        <begin position="226"/>
        <end position="332"/>
    </location>
</feature>
<evidence type="ECO:0000313" key="2">
    <source>
        <dbReference type="EMBL" id="TLG71382.1"/>
    </source>
</evidence>
<proteinExistence type="predicted"/>
<dbReference type="InParanoid" id="A0A5R8Q8G8"/>
<reference evidence="2 3" key="1">
    <citation type="submission" date="2019-05" db="EMBL/GenBank/DDBJ databases">
        <title>Culicoidintestinum kansasii gen. nov., sp. nov. from the gastrointestinal tract of the biting midge, Culicoides sonorensis.</title>
        <authorList>
            <person name="Neupane S."/>
            <person name="Ghosh A."/>
            <person name="Gunther S."/>
            <person name="Martin K."/>
            <person name="Zurek L."/>
        </authorList>
    </citation>
    <scope>NUCLEOTIDE SEQUENCE [LARGE SCALE GENOMIC DNA]</scope>
    <source>
        <strain evidence="2 3">CS-1</strain>
    </source>
</reference>
<comment type="caution">
    <text evidence="2">The sequence shown here is derived from an EMBL/GenBank/DDBJ whole genome shotgun (WGS) entry which is preliminary data.</text>
</comment>
<organism evidence="2 3">
    <name type="scientific">Culicoidibacter larvae</name>
    <dbReference type="NCBI Taxonomy" id="2579976"/>
    <lineage>
        <taxon>Bacteria</taxon>
        <taxon>Bacillati</taxon>
        <taxon>Bacillota</taxon>
        <taxon>Culicoidibacteria</taxon>
        <taxon>Culicoidibacterales</taxon>
        <taxon>Culicoidibacteraceae</taxon>
        <taxon>Culicoidibacter</taxon>
    </lineage>
</organism>
<evidence type="ECO:0000313" key="3">
    <source>
        <dbReference type="Proteomes" id="UP000306912"/>
    </source>
</evidence>
<gene>
    <name evidence="2" type="ORF">FEZ08_10835</name>
</gene>